<dbReference type="SUPFAM" id="SSF90257">
    <property type="entry name" value="Myosin rod fragments"/>
    <property type="match status" value="1"/>
</dbReference>
<proteinExistence type="predicted"/>
<evidence type="ECO:0000256" key="1">
    <source>
        <dbReference type="SAM" id="Coils"/>
    </source>
</evidence>
<reference evidence="3" key="1">
    <citation type="submission" date="2023-04" db="EMBL/GenBank/DDBJ databases">
        <title>Phytophthora lilii NBRC 32176.</title>
        <authorList>
            <person name="Ichikawa N."/>
            <person name="Sato H."/>
            <person name="Tonouchi N."/>
        </authorList>
    </citation>
    <scope>NUCLEOTIDE SEQUENCE</scope>
    <source>
        <strain evidence="3">NBRC 32176</strain>
    </source>
</reference>
<organism evidence="3 4">
    <name type="scientific">Phytophthora lilii</name>
    <dbReference type="NCBI Taxonomy" id="2077276"/>
    <lineage>
        <taxon>Eukaryota</taxon>
        <taxon>Sar</taxon>
        <taxon>Stramenopiles</taxon>
        <taxon>Oomycota</taxon>
        <taxon>Peronosporomycetes</taxon>
        <taxon>Peronosporales</taxon>
        <taxon>Peronosporaceae</taxon>
        <taxon>Phytophthora</taxon>
    </lineage>
</organism>
<accession>A0A9W6TTH9</accession>
<feature type="compositionally biased region" description="Acidic residues" evidence="2">
    <location>
        <begin position="1"/>
        <end position="13"/>
    </location>
</feature>
<dbReference type="Proteomes" id="UP001165083">
    <property type="component" value="Unassembled WGS sequence"/>
</dbReference>
<feature type="region of interest" description="Disordered" evidence="2">
    <location>
        <begin position="1"/>
        <end position="28"/>
    </location>
</feature>
<dbReference type="AlphaFoldDB" id="A0A9W6TTH9"/>
<feature type="coiled-coil region" evidence="1">
    <location>
        <begin position="354"/>
        <end position="558"/>
    </location>
</feature>
<evidence type="ECO:0000256" key="2">
    <source>
        <dbReference type="SAM" id="MobiDB-lite"/>
    </source>
</evidence>
<feature type="region of interest" description="Disordered" evidence="2">
    <location>
        <begin position="181"/>
        <end position="206"/>
    </location>
</feature>
<keyword evidence="4" id="KW-1185">Reference proteome</keyword>
<feature type="compositionally biased region" description="Polar residues" evidence="2">
    <location>
        <begin position="197"/>
        <end position="206"/>
    </location>
</feature>
<feature type="compositionally biased region" description="Basic and acidic residues" evidence="2">
    <location>
        <begin position="94"/>
        <end position="132"/>
    </location>
</feature>
<keyword evidence="1" id="KW-0175">Coiled coil</keyword>
<sequence>MSDSEQDLSDNDADLFGSGSEDGGVEQTIDLPALSLESLYVRSPLVTEDHDVGENASIDQIGDEIGESDAGGFGTSKVDQNATSPREPSILMDELDRGGRRTEDLVSVQVEREVGEVRESSDCVHHENDREVATVNTDSIVLSPCESPRIRGPDNDQQSETNDKQLEHDADHDDLIRAQEDHNDDNDNIQNDQPIDSSNKSGDLIESSTCEGHASLHGEANDLVLDSEPITVQPECVDASDKMCLSKTRQLQPDDERAKPLSFNSVGGNVKTAVYTVESLFPVVYETVPTPSETAKVVPLPATSASVKTPNLEQTRHSRNLQKGVASKLAALQSQLDAAHAELAISTRTFKLQLSMVETDNKKLSQRNARLKDQLAAVSANLHRANAEMAKLKTENELYAARLPQLQAELLQETSQVDETQAQSVQTQLALTQLKARSHVLQTRNSALDAQNTKLTQQLRDCQQQLQRKAGALQQQTERANKLEADVNELKTTRMQEKLDWKNRMANALQRFEHVKTKLEYEFNNKERKDLREAKDRAEKALKKRQAAEITVTKLESQLKQCRYDLTSPVEAVQRHANEVRTLESLLRKSHRTEATLRNDLAACKTKLRSLQDEKKRMARPALSTRRRVEPQIPIELLLPLSDSEEEDNQDQRCCSHCLASSKSIEPASPPCGDCPQLRSQLHQLQQELRRVRSLHTVELRAQASVLDALIQSQGKLQ</sequence>
<evidence type="ECO:0000313" key="4">
    <source>
        <dbReference type="Proteomes" id="UP001165083"/>
    </source>
</evidence>
<feature type="region of interest" description="Disordered" evidence="2">
    <location>
        <begin position="63"/>
        <end position="165"/>
    </location>
</feature>
<dbReference type="OrthoDB" id="127884at2759"/>
<evidence type="ECO:0000313" key="3">
    <source>
        <dbReference type="EMBL" id="GMF19356.1"/>
    </source>
</evidence>
<gene>
    <name evidence="3" type="ORF">Plil01_000738700</name>
</gene>
<comment type="caution">
    <text evidence="3">The sequence shown here is derived from an EMBL/GenBank/DDBJ whole genome shotgun (WGS) entry which is preliminary data.</text>
</comment>
<protein>
    <submittedName>
        <fullName evidence="3">Unnamed protein product</fullName>
    </submittedName>
</protein>
<feature type="compositionally biased region" description="Polar residues" evidence="2">
    <location>
        <begin position="77"/>
        <end position="86"/>
    </location>
</feature>
<dbReference type="EMBL" id="BSXW01000340">
    <property type="protein sequence ID" value="GMF19356.1"/>
    <property type="molecule type" value="Genomic_DNA"/>
</dbReference>
<name>A0A9W6TTH9_9STRA</name>